<feature type="transmembrane region" description="Helical" evidence="1">
    <location>
        <begin position="44"/>
        <end position="67"/>
    </location>
</feature>
<dbReference type="EMBL" id="JAUEPR010000020">
    <property type="protein sequence ID" value="KAK0476342.1"/>
    <property type="molecule type" value="Genomic_DNA"/>
</dbReference>
<sequence length="129" mass="14519">MPATTAIDSAHSFLHECLVIILIAYPVLLFLVRVYPQNLISPVFLLALTTMCTFVVSAVLSVVMLVFRPPERRDVEGYYDEKLIAPMIVISEYDEHEKVSGFPWVSGHRLHIHFTLALAGISCLSELNF</sequence>
<dbReference type="Proteomes" id="UP001175227">
    <property type="component" value="Unassembled WGS sequence"/>
</dbReference>
<organism evidence="2 3">
    <name type="scientific">Armillaria novae-zelandiae</name>
    <dbReference type="NCBI Taxonomy" id="153914"/>
    <lineage>
        <taxon>Eukaryota</taxon>
        <taxon>Fungi</taxon>
        <taxon>Dikarya</taxon>
        <taxon>Basidiomycota</taxon>
        <taxon>Agaricomycotina</taxon>
        <taxon>Agaricomycetes</taxon>
        <taxon>Agaricomycetidae</taxon>
        <taxon>Agaricales</taxon>
        <taxon>Marasmiineae</taxon>
        <taxon>Physalacriaceae</taxon>
        <taxon>Armillaria</taxon>
    </lineage>
</organism>
<accession>A0AA39P2H4</accession>
<evidence type="ECO:0000313" key="3">
    <source>
        <dbReference type="Proteomes" id="UP001175227"/>
    </source>
</evidence>
<gene>
    <name evidence="2" type="ORF">IW261DRAFT_419309</name>
</gene>
<keyword evidence="3" id="KW-1185">Reference proteome</keyword>
<reference evidence="2" key="1">
    <citation type="submission" date="2023-06" db="EMBL/GenBank/DDBJ databases">
        <authorList>
            <consortium name="Lawrence Berkeley National Laboratory"/>
            <person name="Ahrendt S."/>
            <person name="Sahu N."/>
            <person name="Indic B."/>
            <person name="Wong-Bajracharya J."/>
            <person name="Merenyi Z."/>
            <person name="Ke H.-M."/>
            <person name="Monk M."/>
            <person name="Kocsube S."/>
            <person name="Drula E."/>
            <person name="Lipzen A."/>
            <person name="Balint B."/>
            <person name="Henrissat B."/>
            <person name="Andreopoulos B."/>
            <person name="Martin F.M."/>
            <person name="Harder C.B."/>
            <person name="Rigling D."/>
            <person name="Ford K.L."/>
            <person name="Foster G.D."/>
            <person name="Pangilinan J."/>
            <person name="Papanicolaou A."/>
            <person name="Barry K."/>
            <person name="LaButti K."/>
            <person name="Viragh M."/>
            <person name="Koriabine M."/>
            <person name="Yan M."/>
            <person name="Riley R."/>
            <person name="Champramary S."/>
            <person name="Plett K.L."/>
            <person name="Tsai I.J."/>
            <person name="Slot J."/>
            <person name="Sipos G."/>
            <person name="Plett J."/>
            <person name="Nagy L.G."/>
            <person name="Grigoriev I.V."/>
        </authorList>
    </citation>
    <scope>NUCLEOTIDE SEQUENCE</scope>
    <source>
        <strain evidence="2">ICMP 16352</strain>
    </source>
</reference>
<comment type="caution">
    <text evidence="2">The sequence shown here is derived from an EMBL/GenBank/DDBJ whole genome shotgun (WGS) entry which is preliminary data.</text>
</comment>
<name>A0AA39P2H4_9AGAR</name>
<evidence type="ECO:0000313" key="2">
    <source>
        <dbReference type="EMBL" id="KAK0476342.1"/>
    </source>
</evidence>
<protein>
    <submittedName>
        <fullName evidence="2">Uncharacterized protein</fullName>
    </submittedName>
</protein>
<keyword evidence="1" id="KW-0812">Transmembrane</keyword>
<evidence type="ECO:0000256" key="1">
    <source>
        <dbReference type="SAM" id="Phobius"/>
    </source>
</evidence>
<dbReference type="AlphaFoldDB" id="A0AA39P2H4"/>
<proteinExistence type="predicted"/>
<keyword evidence="1" id="KW-1133">Transmembrane helix</keyword>
<feature type="transmembrane region" description="Helical" evidence="1">
    <location>
        <begin position="12"/>
        <end position="32"/>
    </location>
</feature>
<keyword evidence="1" id="KW-0472">Membrane</keyword>